<organism evidence="2 3">
    <name type="scientific">Riccia sorocarpa</name>
    <dbReference type="NCBI Taxonomy" id="122646"/>
    <lineage>
        <taxon>Eukaryota</taxon>
        <taxon>Viridiplantae</taxon>
        <taxon>Streptophyta</taxon>
        <taxon>Embryophyta</taxon>
        <taxon>Marchantiophyta</taxon>
        <taxon>Marchantiopsida</taxon>
        <taxon>Marchantiidae</taxon>
        <taxon>Marchantiales</taxon>
        <taxon>Ricciaceae</taxon>
        <taxon>Riccia</taxon>
    </lineage>
</organism>
<gene>
    <name evidence="2" type="ORF">R1sor_000727</name>
</gene>
<feature type="compositionally biased region" description="Basic and acidic residues" evidence="1">
    <location>
        <begin position="60"/>
        <end position="77"/>
    </location>
</feature>
<dbReference type="Proteomes" id="UP001633002">
    <property type="component" value="Unassembled WGS sequence"/>
</dbReference>
<keyword evidence="3" id="KW-1185">Reference proteome</keyword>
<dbReference type="AlphaFoldDB" id="A0ABD3GX58"/>
<dbReference type="EMBL" id="JBJQOH010000006">
    <property type="protein sequence ID" value="KAL3682705.1"/>
    <property type="molecule type" value="Genomic_DNA"/>
</dbReference>
<sequence length="242" mass="28186">MEASGGLAKVEKGEVATPTGMQQLKQLKQRATVDTMPASREVVANPQQGTDRVTQIGLRRSPEDDRYTRESRQESRERRIKSWKQAVNSPQCIVKNVDRFKRLEKGEKLVLYPEVQLQVPITEGRMEELAATFLFLQKSNQVVETKKQVKKVQIDTKQFLSRMEYLRERSFVLYTVDAAPAMEVVEEWANAVLFQEMDITVERIRRLQNLYCRIDVPENIKQEMYNLTLYYKFLSWEGSGDD</sequence>
<accession>A0ABD3GX58</accession>
<evidence type="ECO:0000313" key="3">
    <source>
        <dbReference type="Proteomes" id="UP001633002"/>
    </source>
</evidence>
<comment type="caution">
    <text evidence="2">The sequence shown here is derived from an EMBL/GenBank/DDBJ whole genome shotgun (WGS) entry which is preliminary data.</text>
</comment>
<name>A0ABD3GX58_9MARC</name>
<proteinExistence type="predicted"/>
<protein>
    <submittedName>
        <fullName evidence="2">Uncharacterized protein</fullName>
    </submittedName>
</protein>
<evidence type="ECO:0000313" key="2">
    <source>
        <dbReference type="EMBL" id="KAL3682705.1"/>
    </source>
</evidence>
<reference evidence="2 3" key="1">
    <citation type="submission" date="2024-09" db="EMBL/GenBank/DDBJ databases">
        <title>Chromosome-scale assembly of Riccia sorocarpa.</title>
        <authorList>
            <person name="Paukszto L."/>
        </authorList>
    </citation>
    <scope>NUCLEOTIDE SEQUENCE [LARGE SCALE GENOMIC DNA]</scope>
    <source>
        <strain evidence="2">LP-2024</strain>
        <tissue evidence="2">Aerial parts of the thallus</tissue>
    </source>
</reference>
<evidence type="ECO:0000256" key="1">
    <source>
        <dbReference type="SAM" id="MobiDB-lite"/>
    </source>
</evidence>
<feature type="region of interest" description="Disordered" evidence="1">
    <location>
        <begin position="1"/>
        <end position="81"/>
    </location>
</feature>